<dbReference type="KEGG" id="fwa:DCMF_04670"/>
<organism evidence="1 2">
    <name type="scientific">Formimonas warabiya</name>
    <dbReference type="NCBI Taxonomy" id="1761012"/>
    <lineage>
        <taxon>Bacteria</taxon>
        <taxon>Bacillati</taxon>
        <taxon>Bacillota</taxon>
        <taxon>Clostridia</taxon>
        <taxon>Eubacteriales</taxon>
        <taxon>Peptococcaceae</taxon>
        <taxon>Candidatus Formimonas</taxon>
    </lineage>
</organism>
<proteinExistence type="predicted"/>
<keyword evidence="2" id="KW-1185">Reference proteome</keyword>
<accession>A0A3G1KP22</accession>
<protein>
    <submittedName>
        <fullName evidence="1">Uncharacterized protein</fullName>
    </submittedName>
</protein>
<dbReference type="AlphaFoldDB" id="A0A3G1KP22"/>
<name>A0A3G1KP22_FORW1</name>
<gene>
    <name evidence="1" type="ORF">DCMF_04670</name>
</gene>
<dbReference type="Proteomes" id="UP000323521">
    <property type="component" value="Chromosome"/>
</dbReference>
<reference evidence="1 2" key="1">
    <citation type="submission" date="2016-10" db="EMBL/GenBank/DDBJ databases">
        <title>Complete Genome Sequence of Peptococcaceae strain DCMF.</title>
        <authorList>
            <person name="Edwards R.J."/>
            <person name="Holland S.I."/>
            <person name="Deshpande N.P."/>
            <person name="Wong Y.K."/>
            <person name="Ertan H."/>
            <person name="Manefield M."/>
            <person name="Russell T.L."/>
            <person name="Lee M.J."/>
        </authorList>
    </citation>
    <scope>NUCLEOTIDE SEQUENCE [LARGE SCALE GENOMIC DNA]</scope>
    <source>
        <strain evidence="1 2">DCMF</strain>
    </source>
</reference>
<sequence>MLLCNEWIYSFRDAGENTGTIFPGAVAAWTADQKRLVSVSKEYANVFSSLAMRGHDRPDEEILHNYRKFQEWWDEYTRDPEIGENPYKKYSQGFSTRG</sequence>
<dbReference type="EMBL" id="CP017634">
    <property type="protein sequence ID" value="ATW24170.1"/>
    <property type="molecule type" value="Genomic_DNA"/>
</dbReference>
<evidence type="ECO:0000313" key="2">
    <source>
        <dbReference type="Proteomes" id="UP000323521"/>
    </source>
</evidence>
<evidence type="ECO:0000313" key="1">
    <source>
        <dbReference type="EMBL" id="ATW24170.1"/>
    </source>
</evidence>